<evidence type="ECO:0000313" key="1">
    <source>
        <dbReference type="EMBL" id="MBC5788160.1"/>
    </source>
</evidence>
<name>A0ABR7ISN8_9CLOT</name>
<comment type="caution">
    <text evidence="1">The sequence shown here is derived from an EMBL/GenBank/DDBJ whole genome shotgun (WGS) entry which is preliminary data.</text>
</comment>
<sequence length="120" mass="13663">MDLNGAKGILKSLADGVDPLTGEVLPEDHICNQPEIIRAIYMVLMELSRGKQHREKPENDGAPWSEEEEQLLCDMFDQNRTTKEICDYFKRTNGAIAARLVRLGKISDRAEFRNNNKPSF</sequence>
<proteinExistence type="predicted"/>
<evidence type="ECO:0008006" key="3">
    <source>
        <dbReference type="Google" id="ProtNLM"/>
    </source>
</evidence>
<evidence type="ECO:0000313" key="2">
    <source>
        <dbReference type="Proteomes" id="UP000649151"/>
    </source>
</evidence>
<organism evidence="1 2">
    <name type="scientific">Clostridium facile</name>
    <dbReference type="NCBI Taxonomy" id="2763035"/>
    <lineage>
        <taxon>Bacteria</taxon>
        <taxon>Bacillati</taxon>
        <taxon>Bacillota</taxon>
        <taxon>Clostridia</taxon>
        <taxon>Eubacteriales</taxon>
        <taxon>Clostridiaceae</taxon>
        <taxon>Clostridium</taxon>
    </lineage>
</organism>
<protein>
    <recommendedName>
        <fullName evidence="3">Mor transcription activator family protein</fullName>
    </recommendedName>
</protein>
<dbReference type="Proteomes" id="UP000649151">
    <property type="component" value="Unassembled WGS sequence"/>
</dbReference>
<reference evidence="1 2" key="1">
    <citation type="submission" date="2020-08" db="EMBL/GenBank/DDBJ databases">
        <title>Genome public.</title>
        <authorList>
            <person name="Liu C."/>
            <person name="Sun Q."/>
        </authorList>
    </citation>
    <scope>NUCLEOTIDE SEQUENCE [LARGE SCALE GENOMIC DNA]</scope>
    <source>
        <strain evidence="1 2">NSJ-27</strain>
    </source>
</reference>
<gene>
    <name evidence="1" type="ORF">H8Z77_09040</name>
</gene>
<dbReference type="EMBL" id="JACOQK010000001">
    <property type="protein sequence ID" value="MBC5788160.1"/>
    <property type="molecule type" value="Genomic_DNA"/>
</dbReference>
<accession>A0ABR7ISN8</accession>
<keyword evidence="2" id="KW-1185">Reference proteome</keyword>
<dbReference type="RefSeq" id="WP_186996812.1">
    <property type="nucleotide sequence ID" value="NZ_JACOQK010000001.1"/>
</dbReference>